<evidence type="ECO:0000256" key="1">
    <source>
        <dbReference type="SAM" id="MobiDB-lite"/>
    </source>
</evidence>
<reference evidence="2 3" key="1">
    <citation type="journal article" date="2021" name="BMC Biol.">
        <title>Horizontally acquired antibacterial genes associated with adaptive radiation of ladybird beetles.</title>
        <authorList>
            <person name="Li H.S."/>
            <person name="Tang X.F."/>
            <person name="Huang Y.H."/>
            <person name="Xu Z.Y."/>
            <person name="Chen M.L."/>
            <person name="Du X.Y."/>
            <person name="Qiu B.Y."/>
            <person name="Chen P.T."/>
            <person name="Zhang W."/>
            <person name="Slipinski A."/>
            <person name="Escalona H.E."/>
            <person name="Waterhouse R.M."/>
            <person name="Zwick A."/>
            <person name="Pang H."/>
        </authorList>
    </citation>
    <scope>NUCLEOTIDE SEQUENCE [LARGE SCALE GENOMIC DNA]</scope>
    <source>
        <strain evidence="2">SYSU2018</strain>
    </source>
</reference>
<organism evidence="2 3">
    <name type="scientific">Cryptolaemus montrouzieri</name>
    <dbReference type="NCBI Taxonomy" id="559131"/>
    <lineage>
        <taxon>Eukaryota</taxon>
        <taxon>Metazoa</taxon>
        <taxon>Ecdysozoa</taxon>
        <taxon>Arthropoda</taxon>
        <taxon>Hexapoda</taxon>
        <taxon>Insecta</taxon>
        <taxon>Pterygota</taxon>
        <taxon>Neoptera</taxon>
        <taxon>Endopterygota</taxon>
        <taxon>Coleoptera</taxon>
        <taxon>Polyphaga</taxon>
        <taxon>Cucujiformia</taxon>
        <taxon>Coccinelloidea</taxon>
        <taxon>Coccinellidae</taxon>
        <taxon>Scymninae</taxon>
        <taxon>Scymnini</taxon>
        <taxon>Cryptolaemus</taxon>
    </lineage>
</organism>
<comment type="caution">
    <text evidence="2">The sequence shown here is derived from an EMBL/GenBank/DDBJ whole genome shotgun (WGS) entry which is preliminary data.</text>
</comment>
<sequence length="128" mass="15247">MANEFYTYIVRLHSVNPLFVKRVNYLIFYLIFQRLKIFITMNRSNEKNKTANDEVTNRMEKQSLVSSADRDVSSSNEAEKTKKLLNKKKYIQNYSAQWEVDFLWCRKGCNSNFPKSNSFKKIRKGRIT</sequence>
<dbReference type="AlphaFoldDB" id="A0ABD2PDK1"/>
<protein>
    <submittedName>
        <fullName evidence="2">Uncharacterized protein</fullName>
    </submittedName>
</protein>
<feature type="region of interest" description="Disordered" evidence="1">
    <location>
        <begin position="48"/>
        <end position="79"/>
    </location>
</feature>
<gene>
    <name evidence="2" type="ORF">HHI36_002971</name>
</gene>
<accession>A0ABD2PDK1</accession>
<name>A0ABD2PDK1_9CUCU</name>
<dbReference type="Proteomes" id="UP001516400">
    <property type="component" value="Unassembled WGS sequence"/>
</dbReference>
<proteinExistence type="predicted"/>
<evidence type="ECO:0000313" key="3">
    <source>
        <dbReference type="Proteomes" id="UP001516400"/>
    </source>
</evidence>
<dbReference type="EMBL" id="JABFTP020000185">
    <property type="protein sequence ID" value="KAL3288530.1"/>
    <property type="molecule type" value="Genomic_DNA"/>
</dbReference>
<feature type="compositionally biased region" description="Basic and acidic residues" evidence="1">
    <location>
        <begin position="68"/>
        <end position="79"/>
    </location>
</feature>
<evidence type="ECO:0000313" key="2">
    <source>
        <dbReference type="EMBL" id="KAL3288530.1"/>
    </source>
</evidence>
<feature type="compositionally biased region" description="Basic and acidic residues" evidence="1">
    <location>
        <begin position="48"/>
        <end position="61"/>
    </location>
</feature>
<keyword evidence="3" id="KW-1185">Reference proteome</keyword>